<feature type="region of interest" description="Disordered" evidence="1">
    <location>
        <begin position="133"/>
        <end position="157"/>
    </location>
</feature>
<organism evidence="3 4">
    <name type="scientific">Pseudopithomyces chartarum</name>
    <dbReference type="NCBI Taxonomy" id="1892770"/>
    <lineage>
        <taxon>Eukaryota</taxon>
        <taxon>Fungi</taxon>
        <taxon>Dikarya</taxon>
        <taxon>Ascomycota</taxon>
        <taxon>Pezizomycotina</taxon>
        <taxon>Dothideomycetes</taxon>
        <taxon>Pleosporomycetidae</taxon>
        <taxon>Pleosporales</taxon>
        <taxon>Massarineae</taxon>
        <taxon>Didymosphaeriaceae</taxon>
        <taxon>Pseudopithomyces</taxon>
    </lineage>
</organism>
<dbReference type="EMBL" id="WVTA01000016">
    <property type="protein sequence ID" value="KAK3201207.1"/>
    <property type="molecule type" value="Genomic_DNA"/>
</dbReference>
<accession>A0AAN6LNP6</accession>
<evidence type="ECO:0000313" key="3">
    <source>
        <dbReference type="EMBL" id="KAK3201207.1"/>
    </source>
</evidence>
<feature type="compositionally biased region" description="Low complexity" evidence="1">
    <location>
        <begin position="134"/>
        <end position="146"/>
    </location>
</feature>
<dbReference type="AlphaFoldDB" id="A0AAN6LNP6"/>
<keyword evidence="4" id="KW-1185">Reference proteome</keyword>
<evidence type="ECO:0000313" key="4">
    <source>
        <dbReference type="Proteomes" id="UP001280581"/>
    </source>
</evidence>
<reference evidence="3 4" key="1">
    <citation type="submission" date="2021-02" db="EMBL/GenBank/DDBJ databases">
        <title>Genome assembly of Pseudopithomyces chartarum.</title>
        <authorList>
            <person name="Jauregui R."/>
            <person name="Singh J."/>
            <person name="Voisey C."/>
        </authorList>
    </citation>
    <scope>NUCLEOTIDE SEQUENCE [LARGE SCALE GENOMIC DNA]</scope>
    <source>
        <strain evidence="3 4">AGR01</strain>
    </source>
</reference>
<proteinExistence type="predicted"/>
<evidence type="ECO:0000256" key="1">
    <source>
        <dbReference type="SAM" id="MobiDB-lite"/>
    </source>
</evidence>
<feature type="chain" id="PRO_5043021767" evidence="2">
    <location>
        <begin position="20"/>
        <end position="178"/>
    </location>
</feature>
<keyword evidence="2" id="KW-0732">Signal</keyword>
<evidence type="ECO:0000256" key="2">
    <source>
        <dbReference type="SAM" id="SignalP"/>
    </source>
</evidence>
<protein>
    <submittedName>
        <fullName evidence="3">Uncharacterized protein</fullName>
    </submittedName>
</protein>
<dbReference type="Proteomes" id="UP001280581">
    <property type="component" value="Unassembled WGS sequence"/>
</dbReference>
<comment type="caution">
    <text evidence="3">The sequence shown here is derived from an EMBL/GenBank/DDBJ whole genome shotgun (WGS) entry which is preliminary data.</text>
</comment>
<gene>
    <name evidence="3" type="ORF">GRF29_185g98509</name>
</gene>
<feature type="signal peptide" evidence="2">
    <location>
        <begin position="1"/>
        <end position="19"/>
    </location>
</feature>
<name>A0AAN6LNP6_9PLEO</name>
<sequence>MGVTAFIAAIVALSAFAAGQDTKNCPPGVQVCATACCPGSPAEYGCLNGACLLAGLISGFPTPSTSVTLITTSPLVPAPTPTPGSWAPGASASASVSSVETTVAVPIVSTNVATIVTTSNVTSWSTTAFPTANGTASTDSAHASHSGTDKPKPSGAAGMLVPGGGVLGVVVAAALGAL</sequence>